<keyword evidence="3" id="KW-1185">Reference proteome</keyword>
<comment type="caution">
    <text evidence="2">The sequence shown here is derived from an EMBL/GenBank/DDBJ whole genome shotgun (WGS) entry which is preliminary data.</text>
</comment>
<protein>
    <submittedName>
        <fullName evidence="2">Uncharacterized protein</fullName>
    </submittedName>
</protein>
<dbReference type="EMBL" id="JAHHUM010001751">
    <property type="protein sequence ID" value="KAK5609352.1"/>
    <property type="molecule type" value="Genomic_DNA"/>
</dbReference>
<proteinExistence type="predicted"/>
<name>A0AAV9RKL4_9TELE</name>
<evidence type="ECO:0000313" key="3">
    <source>
        <dbReference type="Proteomes" id="UP001311232"/>
    </source>
</evidence>
<feature type="compositionally biased region" description="Gly residues" evidence="1">
    <location>
        <begin position="185"/>
        <end position="197"/>
    </location>
</feature>
<gene>
    <name evidence="2" type="ORF">CRENBAI_011331</name>
</gene>
<feature type="region of interest" description="Disordered" evidence="1">
    <location>
        <begin position="1"/>
        <end position="23"/>
    </location>
</feature>
<reference evidence="2 3" key="1">
    <citation type="submission" date="2021-06" db="EMBL/GenBank/DDBJ databases">
        <authorList>
            <person name="Palmer J.M."/>
        </authorList>
    </citation>
    <scope>NUCLEOTIDE SEQUENCE [LARGE SCALE GENOMIC DNA]</scope>
    <source>
        <strain evidence="2 3">MEX-2019</strain>
        <tissue evidence="2">Muscle</tissue>
    </source>
</reference>
<dbReference type="Proteomes" id="UP001311232">
    <property type="component" value="Unassembled WGS sequence"/>
</dbReference>
<evidence type="ECO:0000256" key="1">
    <source>
        <dbReference type="SAM" id="MobiDB-lite"/>
    </source>
</evidence>
<feature type="region of interest" description="Disordered" evidence="1">
    <location>
        <begin position="180"/>
        <end position="213"/>
    </location>
</feature>
<sequence length="213" mass="22092">MAERAAVCQPFGGEGPSRFVSKPGRDLRVCQTGAGEGLRGVRPGRDGRPGVLKTGQKGFGGVSPGRGRVSRFCAPGCGGVGTWDGAGGSLSSGCCLRTPGGEQRDGKGGRCSEPREVGCGRQIRGAFFAAALQPNKQRGSRPRVTAAALEDSLPARNTGRCPRRRFLWREGGGGLYCRTRVRSQGAGGNGDKGGPVPGHGIPNPDPLINRLRD</sequence>
<dbReference type="AlphaFoldDB" id="A0AAV9RKL4"/>
<organism evidence="2 3">
    <name type="scientific">Crenichthys baileyi</name>
    <name type="common">White River springfish</name>
    <dbReference type="NCBI Taxonomy" id="28760"/>
    <lineage>
        <taxon>Eukaryota</taxon>
        <taxon>Metazoa</taxon>
        <taxon>Chordata</taxon>
        <taxon>Craniata</taxon>
        <taxon>Vertebrata</taxon>
        <taxon>Euteleostomi</taxon>
        <taxon>Actinopterygii</taxon>
        <taxon>Neopterygii</taxon>
        <taxon>Teleostei</taxon>
        <taxon>Neoteleostei</taxon>
        <taxon>Acanthomorphata</taxon>
        <taxon>Ovalentaria</taxon>
        <taxon>Atherinomorphae</taxon>
        <taxon>Cyprinodontiformes</taxon>
        <taxon>Goodeidae</taxon>
        <taxon>Crenichthys</taxon>
    </lineage>
</organism>
<evidence type="ECO:0000313" key="2">
    <source>
        <dbReference type="EMBL" id="KAK5609352.1"/>
    </source>
</evidence>
<accession>A0AAV9RKL4</accession>